<sequence length="212" mass="23895">MSQLQLVIGNKNFSSWSLRAWLAMELSGAAYEEVPVPLYAPNSRALLKAQSPTGKVPVLKLEEGTIWDSLAIVEYLAEAYPDAGLWPVDTLARAHARALCAEMHSGFLALRRELPMDLRRRQRLKSTTAEAVDDIQRIQRLWRECRERYGQQGPYLFGTPTIADAFYAPVASRFHSYGVELSAEAAAYVETIYAWPAFQRWLAEAETEEQSA</sequence>
<dbReference type="AlphaFoldDB" id="A0A0U4VJH1"/>
<evidence type="ECO:0000259" key="1">
    <source>
        <dbReference type="PROSITE" id="PS50404"/>
    </source>
</evidence>
<keyword evidence="2" id="KW-0808">Transferase</keyword>
<dbReference type="GO" id="GO:0006749">
    <property type="term" value="P:glutathione metabolic process"/>
    <property type="evidence" value="ECO:0007669"/>
    <property type="project" value="TreeGrafter"/>
</dbReference>
<dbReference type="SFLD" id="SFLDS00019">
    <property type="entry name" value="Glutathione_Transferase_(cytos"/>
    <property type="match status" value="1"/>
</dbReference>
<name>A0A0U4VJH1_9PSED</name>
<dbReference type="GO" id="GO:0004364">
    <property type="term" value="F:glutathione transferase activity"/>
    <property type="evidence" value="ECO:0007669"/>
    <property type="project" value="TreeGrafter"/>
</dbReference>
<dbReference type="GO" id="GO:0006559">
    <property type="term" value="P:L-phenylalanine catabolic process"/>
    <property type="evidence" value="ECO:0007669"/>
    <property type="project" value="TreeGrafter"/>
</dbReference>
<accession>A0A0U4VJH1</accession>
<dbReference type="SUPFAM" id="SSF52833">
    <property type="entry name" value="Thioredoxin-like"/>
    <property type="match status" value="1"/>
</dbReference>
<dbReference type="KEGG" id="por:APT59_03770"/>
<feature type="domain" description="GST N-terminal" evidence="1">
    <location>
        <begin position="4"/>
        <end position="84"/>
    </location>
</feature>
<dbReference type="InterPro" id="IPR036282">
    <property type="entry name" value="Glutathione-S-Trfase_C_sf"/>
</dbReference>
<dbReference type="CDD" id="cd03043">
    <property type="entry name" value="GST_N_1"/>
    <property type="match status" value="1"/>
</dbReference>
<dbReference type="SUPFAM" id="SSF47616">
    <property type="entry name" value="GST C-terminal domain-like"/>
    <property type="match status" value="1"/>
</dbReference>
<dbReference type="InterPro" id="IPR036249">
    <property type="entry name" value="Thioredoxin-like_sf"/>
</dbReference>
<dbReference type="SFLD" id="SFLDG00358">
    <property type="entry name" value="Main_(cytGST)"/>
    <property type="match status" value="1"/>
</dbReference>
<reference evidence="2 3" key="1">
    <citation type="submission" date="2016-01" db="EMBL/GenBank/DDBJ databases">
        <title>Annotation of Pseudomonas oryzihabitans USDA-ARS-USMARC-56511.</title>
        <authorList>
            <person name="Harhay G.P."/>
            <person name="Harhay D.M."/>
            <person name="Smith T.P.L."/>
            <person name="Bono J.L."/>
            <person name="Heaton M.P."/>
            <person name="Clawson M.L."/>
            <person name="Chitko-Mckown C.G."/>
            <person name="Capik S.F."/>
            <person name="DeDonder K.D."/>
            <person name="Apley M.D."/>
            <person name="Lubbers B.V."/>
            <person name="White B.J."/>
            <person name="Larson R.L."/>
        </authorList>
    </citation>
    <scope>NUCLEOTIDE SEQUENCE [LARGE SCALE GENOMIC DNA]</scope>
    <source>
        <strain evidence="2 3">USDA-ARS-USMARC-56511</strain>
    </source>
</reference>
<dbReference type="GO" id="GO:0016034">
    <property type="term" value="F:maleylacetoacetate isomerase activity"/>
    <property type="evidence" value="ECO:0007669"/>
    <property type="project" value="TreeGrafter"/>
</dbReference>
<dbReference type="Gene3D" id="3.40.30.10">
    <property type="entry name" value="Glutaredoxin"/>
    <property type="match status" value="1"/>
</dbReference>
<dbReference type="Proteomes" id="UP000064137">
    <property type="component" value="Chromosome"/>
</dbReference>
<dbReference type="OrthoDB" id="9799538at2"/>
<dbReference type="RefSeq" id="WP_059313620.1">
    <property type="nucleotide sequence ID" value="NZ_CP013987.1"/>
</dbReference>
<evidence type="ECO:0000313" key="3">
    <source>
        <dbReference type="Proteomes" id="UP000064137"/>
    </source>
</evidence>
<dbReference type="Pfam" id="PF13409">
    <property type="entry name" value="GST_N_2"/>
    <property type="match status" value="1"/>
</dbReference>
<dbReference type="PANTHER" id="PTHR42673">
    <property type="entry name" value="MALEYLACETOACETATE ISOMERASE"/>
    <property type="match status" value="1"/>
</dbReference>
<gene>
    <name evidence="2" type="ORF">APT59_03770</name>
</gene>
<organism evidence="2 3">
    <name type="scientific">Pseudomonas oryzihabitans</name>
    <dbReference type="NCBI Taxonomy" id="47885"/>
    <lineage>
        <taxon>Bacteria</taxon>
        <taxon>Pseudomonadati</taxon>
        <taxon>Pseudomonadota</taxon>
        <taxon>Gammaproteobacteria</taxon>
        <taxon>Pseudomonadales</taxon>
        <taxon>Pseudomonadaceae</taxon>
        <taxon>Pseudomonas</taxon>
    </lineage>
</organism>
<dbReference type="PROSITE" id="PS50404">
    <property type="entry name" value="GST_NTER"/>
    <property type="match status" value="1"/>
</dbReference>
<dbReference type="CDD" id="cd03194">
    <property type="entry name" value="GST_C_3"/>
    <property type="match status" value="1"/>
</dbReference>
<dbReference type="InterPro" id="IPR040079">
    <property type="entry name" value="Glutathione_S-Trfase"/>
</dbReference>
<dbReference type="PANTHER" id="PTHR42673:SF4">
    <property type="entry name" value="MALEYLACETOACETATE ISOMERASE"/>
    <property type="match status" value="1"/>
</dbReference>
<dbReference type="Gene3D" id="1.20.1050.10">
    <property type="match status" value="1"/>
</dbReference>
<proteinExistence type="predicted"/>
<dbReference type="EMBL" id="CP013987">
    <property type="protein sequence ID" value="ALZ83360.1"/>
    <property type="molecule type" value="Genomic_DNA"/>
</dbReference>
<dbReference type="Pfam" id="PF13410">
    <property type="entry name" value="GST_C_2"/>
    <property type="match status" value="1"/>
</dbReference>
<protein>
    <submittedName>
        <fullName evidence="2">Glutathione S-transferase</fullName>
    </submittedName>
</protein>
<evidence type="ECO:0000313" key="2">
    <source>
        <dbReference type="EMBL" id="ALZ83360.1"/>
    </source>
</evidence>
<dbReference type="InterPro" id="IPR004045">
    <property type="entry name" value="Glutathione_S-Trfase_N"/>
</dbReference>